<sequence>MWFANVIFVVVEILMVWDALAHLPAPKKRWEKKKFVKKNMEDVFIDFKIEFYEKGMKKNWRKMK</sequence>
<keyword evidence="1" id="KW-1133">Transmembrane helix</keyword>
<gene>
    <name evidence="2" type="ORF">LCGC14_2528830</name>
</gene>
<reference evidence="2" key="1">
    <citation type="journal article" date="2015" name="Nature">
        <title>Complex archaea that bridge the gap between prokaryotes and eukaryotes.</title>
        <authorList>
            <person name="Spang A."/>
            <person name="Saw J.H."/>
            <person name="Jorgensen S.L."/>
            <person name="Zaremba-Niedzwiedzka K."/>
            <person name="Martijn J."/>
            <person name="Lind A.E."/>
            <person name="van Eijk R."/>
            <person name="Schleper C."/>
            <person name="Guy L."/>
            <person name="Ettema T.J."/>
        </authorList>
    </citation>
    <scope>NUCLEOTIDE SEQUENCE</scope>
</reference>
<proteinExistence type="predicted"/>
<keyword evidence="1" id="KW-0472">Membrane</keyword>
<evidence type="ECO:0000256" key="1">
    <source>
        <dbReference type="SAM" id="Phobius"/>
    </source>
</evidence>
<organism evidence="2">
    <name type="scientific">marine sediment metagenome</name>
    <dbReference type="NCBI Taxonomy" id="412755"/>
    <lineage>
        <taxon>unclassified sequences</taxon>
        <taxon>metagenomes</taxon>
        <taxon>ecological metagenomes</taxon>
    </lineage>
</organism>
<feature type="transmembrane region" description="Helical" evidence="1">
    <location>
        <begin position="6"/>
        <end position="25"/>
    </location>
</feature>
<keyword evidence="1" id="KW-0812">Transmembrane</keyword>
<accession>A0A0F9AUK3</accession>
<dbReference type="AlphaFoldDB" id="A0A0F9AUK3"/>
<comment type="caution">
    <text evidence="2">The sequence shown here is derived from an EMBL/GenBank/DDBJ whole genome shotgun (WGS) entry which is preliminary data.</text>
</comment>
<name>A0A0F9AUK3_9ZZZZ</name>
<evidence type="ECO:0000313" key="2">
    <source>
        <dbReference type="EMBL" id="KKL13130.1"/>
    </source>
</evidence>
<protein>
    <submittedName>
        <fullName evidence="2">Uncharacterized protein</fullName>
    </submittedName>
</protein>
<dbReference type="EMBL" id="LAZR01040986">
    <property type="protein sequence ID" value="KKL13130.1"/>
    <property type="molecule type" value="Genomic_DNA"/>
</dbReference>